<keyword evidence="2 5" id="KW-0812">Transmembrane</keyword>
<dbReference type="Gene3D" id="3.40.1710.10">
    <property type="entry name" value="abc type-2 transporter like domain"/>
    <property type="match status" value="1"/>
</dbReference>
<gene>
    <name evidence="7" type="ORF">IV74_GL001071</name>
</gene>
<feature type="domain" description="ABC-2 type transporter transmembrane" evidence="6">
    <location>
        <begin position="17"/>
        <end position="167"/>
    </location>
</feature>
<dbReference type="NCBIfam" id="TIGR03061">
    <property type="entry name" value="pip_yhgE_Nterm"/>
    <property type="match status" value="1"/>
</dbReference>
<feature type="transmembrane region" description="Helical" evidence="5">
    <location>
        <begin position="836"/>
        <end position="857"/>
    </location>
</feature>
<evidence type="ECO:0000313" key="8">
    <source>
        <dbReference type="Proteomes" id="UP000051658"/>
    </source>
</evidence>
<sequence length="884" mass="92880">MKNEWKKLAGNKLLLISFVVIMFIPILYAGFFLKSVWDPYGKTGELPVAVVNLDESVDYQGKTLDVGDQLVENLKKNDLLDWHFVSEKAAKEGIKDRKYYMVVTLPKNFSKNASTLLDKEPKKMNITYETNGSLNYIGEVIGETAAKQLKSEVSANVTKAYAESIFGQIEKVGDGFTQAADGSKKLDDGTKQLTDGNKQITENLQKLASSTVTFSEGAEKLEVGLNQYTDGVAQLDSGATKLNDGIGQLASNVGPLQTGVGQLNDGSQTLANGVGAYTAGVGQLADGSNQLVANNGKLQAGVAQLNGGVDQLANGVQEMSSQIDQAKLAQLIEVLPQLNAGIHQLQTQLGNSGAIDQSKIKEDLTTIRTNLGGIEGDLTNLDSQNQENQTKTVTAIQKTAAYQSLSDAEKQELVNAVKTELGTQAQTQEATAKAIGEKATAAGAATQATGADIQTLAAGLTTQLSELKSGVDKLAAGSEALPGAVKAAQGLSNIKTALDQQLAPGLGKIQNGLKGDTGLVSGINAYTNGVASLKSGSQQLTANSSALNSGANALNGGIGQISGKLPDLISGVTQLNDGSSQLAQGTAKLTENSPQLNSGIGQLADGSTQIQSGSSQLADGSGTLGTGLGTLKDGTKELSSKLKDGAKEVNGITATDKTFDMLASPDKLTHKEYSHVENYGAALAPYVLSLALYVGALVFNFIFPIRKISMTGQSSFSWWLSKFSIGLVAAVAMAVVEAGLILALGLHVESVAQFMTMAIVTSIAYMFLIMTLAMTFDNPGRFIGMVLLIVQLGGAGGTFPIPLTNNFFKAIHPYLPMSHSIYGFREAISGGLGQGVFVSSALILLAIFVVFSGLLFLSMNWLQKRHLDDVSQLDDNQKLQALED</sequence>
<feature type="transmembrane region" description="Helical" evidence="5">
    <location>
        <begin position="12"/>
        <end position="33"/>
    </location>
</feature>
<dbReference type="GO" id="GO:0140359">
    <property type="term" value="F:ABC-type transporter activity"/>
    <property type="evidence" value="ECO:0007669"/>
    <property type="project" value="InterPro"/>
</dbReference>
<evidence type="ECO:0000256" key="1">
    <source>
        <dbReference type="ARBA" id="ARBA00004141"/>
    </source>
</evidence>
<feature type="transmembrane region" description="Helical" evidence="5">
    <location>
        <begin position="683"/>
        <end position="703"/>
    </location>
</feature>
<organism evidence="7 8">
    <name type="scientific">Carnobacterium divergens DSM 20623</name>
    <dbReference type="NCBI Taxonomy" id="1449336"/>
    <lineage>
        <taxon>Bacteria</taxon>
        <taxon>Bacillati</taxon>
        <taxon>Bacillota</taxon>
        <taxon>Bacilli</taxon>
        <taxon>Lactobacillales</taxon>
        <taxon>Carnobacteriaceae</taxon>
        <taxon>Carnobacterium</taxon>
    </lineage>
</organism>
<dbReference type="InterPro" id="IPR051328">
    <property type="entry name" value="T7SS_ABC-Transporter"/>
</dbReference>
<dbReference type="InterPro" id="IPR023908">
    <property type="entry name" value="xxxLxxG_rpt"/>
</dbReference>
<dbReference type="EMBL" id="JQBS01000001">
    <property type="protein sequence ID" value="KRN57816.1"/>
    <property type="molecule type" value="Genomic_DNA"/>
</dbReference>
<dbReference type="NCBIfam" id="TIGR03062">
    <property type="entry name" value="pip_yhgE_Cterm"/>
    <property type="match status" value="1"/>
</dbReference>
<feature type="transmembrane region" description="Helical" evidence="5">
    <location>
        <begin position="782"/>
        <end position="803"/>
    </location>
</feature>
<comment type="subcellular location">
    <subcellularLocation>
        <location evidence="1">Membrane</location>
        <topology evidence="1">Multi-pass membrane protein</topology>
    </subcellularLocation>
</comment>
<feature type="domain" description="ABC-2 type transporter transmembrane" evidence="6">
    <location>
        <begin position="650"/>
        <end position="855"/>
    </location>
</feature>
<dbReference type="InterPro" id="IPR013525">
    <property type="entry name" value="ABC2_TM"/>
</dbReference>
<evidence type="ECO:0000256" key="3">
    <source>
        <dbReference type="ARBA" id="ARBA00022989"/>
    </source>
</evidence>
<dbReference type="PANTHER" id="PTHR43077">
    <property type="entry name" value="TRANSPORT PERMEASE YVFS-RELATED"/>
    <property type="match status" value="1"/>
</dbReference>
<dbReference type="eggNOG" id="COG1511">
    <property type="taxonomic scope" value="Bacteria"/>
</dbReference>
<feature type="transmembrane region" description="Helical" evidence="5">
    <location>
        <begin position="723"/>
        <end position="748"/>
    </location>
</feature>
<accession>A0A0R2HYT4</accession>
<evidence type="ECO:0000313" key="7">
    <source>
        <dbReference type="EMBL" id="KRN57816.1"/>
    </source>
</evidence>
<dbReference type="NCBIfam" id="TIGR03057">
    <property type="entry name" value="xxxLxxG_by_4"/>
    <property type="match status" value="7"/>
</dbReference>
<feature type="transmembrane region" description="Helical" evidence="5">
    <location>
        <begin position="754"/>
        <end position="775"/>
    </location>
</feature>
<evidence type="ECO:0000259" key="6">
    <source>
        <dbReference type="Pfam" id="PF12698"/>
    </source>
</evidence>
<keyword evidence="4 5" id="KW-0472">Membrane</keyword>
<name>A0A0R2HYT4_CARDV</name>
<dbReference type="InterPro" id="IPR017501">
    <property type="entry name" value="Phage_infect_YhgE_C"/>
</dbReference>
<protein>
    <recommendedName>
        <fullName evidence="6">ABC-2 type transporter transmembrane domain-containing protein</fullName>
    </recommendedName>
</protein>
<dbReference type="AlphaFoldDB" id="A0A0R2HYT4"/>
<dbReference type="Proteomes" id="UP000051658">
    <property type="component" value="Unassembled WGS sequence"/>
</dbReference>
<dbReference type="SUPFAM" id="SSF58104">
    <property type="entry name" value="Methyl-accepting chemotaxis protein (MCP) signaling domain"/>
    <property type="match status" value="1"/>
</dbReference>
<dbReference type="Gene3D" id="1.10.287.950">
    <property type="entry name" value="Methyl-accepting chemotaxis protein"/>
    <property type="match status" value="2"/>
</dbReference>
<comment type="caution">
    <text evidence="7">The sequence shown here is derived from an EMBL/GenBank/DDBJ whole genome shotgun (WGS) entry which is preliminary data.</text>
</comment>
<dbReference type="PATRIC" id="fig|1449336.4.peg.1096"/>
<evidence type="ECO:0000256" key="5">
    <source>
        <dbReference type="SAM" id="Phobius"/>
    </source>
</evidence>
<reference evidence="7 8" key="1">
    <citation type="journal article" date="2015" name="Genome Announc.">
        <title>Expanding the biotechnology potential of lactobacilli through comparative genomics of 213 strains and associated genera.</title>
        <authorList>
            <person name="Sun Z."/>
            <person name="Harris H.M."/>
            <person name="McCann A."/>
            <person name="Guo C."/>
            <person name="Argimon S."/>
            <person name="Zhang W."/>
            <person name="Yang X."/>
            <person name="Jeffery I.B."/>
            <person name="Cooney J.C."/>
            <person name="Kagawa T.F."/>
            <person name="Liu W."/>
            <person name="Song Y."/>
            <person name="Salvetti E."/>
            <person name="Wrobel A."/>
            <person name="Rasinkangas P."/>
            <person name="Parkhill J."/>
            <person name="Rea M.C."/>
            <person name="O'Sullivan O."/>
            <person name="Ritari J."/>
            <person name="Douillard F.P."/>
            <person name="Paul Ross R."/>
            <person name="Yang R."/>
            <person name="Briner A.E."/>
            <person name="Felis G.E."/>
            <person name="de Vos W.M."/>
            <person name="Barrangou R."/>
            <person name="Klaenhammer T.R."/>
            <person name="Caufield P.W."/>
            <person name="Cui Y."/>
            <person name="Zhang H."/>
            <person name="O'Toole P.W."/>
        </authorList>
    </citation>
    <scope>NUCLEOTIDE SEQUENCE [LARGE SCALE GENOMIC DNA]</scope>
    <source>
        <strain evidence="7 8">DSM 20623</strain>
    </source>
</reference>
<dbReference type="Pfam" id="PF12698">
    <property type="entry name" value="ABC2_membrane_3"/>
    <property type="match status" value="2"/>
</dbReference>
<keyword evidence="8" id="KW-1185">Reference proteome</keyword>
<dbReference type="PANTHER" id="PTHR43077:SF5">
    <property type="entry name" value="PHAGE INFECTION PROTEIN"/>
    <property type="match status" value="1"/>
</dbReference>
<proteinExistence type="predicted"/>
<evidence type="ECO:0000256" key="4">
    <source>
        <dbReference type="ARBA" id="ARBA00023136"/>
    </source>
</evidence>
<evidence type="ECO:0000256" key="2">
    <source>
        <dbReference type="ARBA" id="ARBA00022692"/>
    </source>
</evidence>
<dbReference type="GO" id="GO:0016020">
    <property type="term" value="C:membrane"/>
    <property type="evidence" value="ECO:0007669"/>
    <property type="project" value="UniProtKB-SubCell"/>
</dbReference>
<dbReference type="InterPro" id="IPR017500">
    <property type="entry name" value="Phage_infect_YhgE_N"/>
</dbReference>
<keyword evidence="3 5" id="KW-1133">Transmembrane helix</keyword>